<name>A0ABW5RDW7_9BACL</name>
<reference evidence="3" key="1">
    <citation type="journal article" date="2019" name="Int. J. Syst. Evol. Microbiol.">
        <title>The Global Catalogue of Microorganisms (GCM) 10K type strain sequencing project: providing services to taxonomists for standard genome sequencing and annotation.</title>
        <authorList>
            <consortium name="The Broad Institute Genomics Platform"/>
            <consortium name="The Broad Institute Genome Sequencing Center for Infectious Disease"/>
            <person name="Wu L."/>
            <person name="Ma J."/>
        </authorList>
    </citation>
    <scope>NUCLEOTIDE SEQUENCE [LARGE SCALE GENOMIC DNA]</scope>
    <source>
        <strain evidence="3">KCTC 33676</strain>
    </source>
</reference>
<dbReference type="Pfam" id="PF01541">
    <property type="entry name" value="GIY-YIG"/>
    <property type="match status" value="1"/>
</dbReference>
<dbReference type="SUPFAM" id="SSF82771">
    <property type="entry name" value="GIY-YIG endonuclease"/>
    <property type="match status" value="1"/>
</dbReference>
<proteinExistence type="predicted"/>
<protein>
    <submittedName>
        <fullName evidence="2">GIY-YIG nuclease family protein</fullName>
    </submittedName>
</protein>
<dbReference type="InterPro" id="IPR000305">
    <property type="entry name" value="GIY-YIG_endonuc"/>
</dbReference>
<comment type="caution">
    <text evidence="2">The sequence shown here is derived from an EMBL/GenBank/DDBJ whole genome shotgun (WGS) entry which is preliminary data.</text>
</comment>
<dbReference type="PROSITE" id="PS50164">
    <property type="entry name" value="GIY_YIG"/>
    <property type="match status" value="1"/>
</dbReference>
<evidence type="ECO:0000313" key="3">
    <source>
        <dbReference type="Proteomes" id="UP001597497"/>
    </source>
</evidence>
<dbReference type="CDD" id="cd10437">
    <property type="entry name" value="GIY-YIG_HE_I-TevI_like"/>
    <property type="match status" value="1"/>
</dbReference>
<dbReference type="RefSeq" id="WP_379929795.1">
    <property type="nucleotide sequence ID" value="NZ_JBHUMM010000037.1"/>
</dbReference>
<gene>
    <name evidence="2" type="ORF">ACFSUC_11810</name>
</gene>
<feature type="domain" description="GIY-YIG" evidence="1">
    <location>
        <begin position="3"/>
        <end position="93"/>
    </location>
</feature>
<dbReference type="NCBIfam" id="TIGR01453">
    <property type="entry name" value="grpIintron_endo"/>
    <property type="match status" value="1"/>
</dbReference>
<dbReference type="Proteomes" id="UP001597497">
    <property type="component" value="Unassembled WGS sequence"/>
</dbReference>
<evidence type="ECO:0000313" key="2">
    <source>
        <dbReference type="EMBL" id="MFD2672252.1"/>
    </source>
</evidence>
<dbReference type="EMBL" id="JBHUMM010000037">
    <property type="protein sequence ID" value="MFD2672252.1"/>
    <property type="molecule type" value="Genomic_DNA"/>
</dbReference>
<dbReference type="InterPro" id="IPR006350">
    <property type="entry name" value="Intron_endoG1"/>
</dbReference>
<organism evidence="2 3">
    <name type="scientific">Marinicrinis sediminis</name>
    <dbReference type="NCBI Taxonomy" id="1652465"/>
    <lineage>
        <taxon>Bacteria</taxon>
        <taxon>Bacillati</taxon>
        <taxon>Bacillota</taxon>
        <taxon>Bacilli</taxon>
        <taxon>Bacillales</taxon>
        <taxon>Paenibacillaceae</taxon>
    </lineage>
</organism>
<evidence type="ECO:0000259" key="1">
    <source>
        <dbReference type="PROSITE" id="PS50164"/>
    </source>
</evidence>
<accession>A0ABW5RDW7</accession>
<dbReference type="InterPro" id="IPR035901">
    <property type="entry name" value="GIY-YIG_endonuc_sf"/>
</dbReference>
<keyword evidence="3" id="KW-1185">Reference proteome</keyword>
<sequence length="195" mass="22916">MSKLMGVYAIVCNENDKMIIGSASDIKKRWSNYKSLLKKDKYSNADLQADWDKYGEDAFAFTIVEQVSRKSDLYIVEQYWQDVYWDAGMLYNKNRVKCVKKKMRSGREAANHKAKMSEVQSGISNPRWNGKCQIEDIVRIKLLVEAGKSNKEIHELYKDKIEYAMISRIRIRDRYKSVEPEMYPYVTLDDIKLEV</sequence>
<dbReference type="Gene3D" id="3.40.1440.10">
    <property type="entry name" value="GIY-YIG endonuclease"/>
    <property type="match status" value="1"/>
</dbReference>